<feature type="signal peptide" evidence="1">
    <location>
        <begin position="1"/>
        <end position="21"/>
    </location>
</feature>
<keyword evidence="3" id="KW-1185">Reference proteome</keyword>
<reference evidence="2 3" key="2">
    <citation type="submission" date="2018-11" db="EMBL/GenBank/DDBJ databases">
        <authorList>
            <consortium name="Pathogen Informatics"/>
        </authorList>
    </citation>
    <scope>NUCLEOTIDE SEQUENCE [LARGE SCALE GENOMIC DNA]</scope>
</reference>
<gene>
    <name evidence="2" type="ORF">OFLC_LOCUS12482</name>
</gene>
<dbReference type="Proteomes" id="UP000267606">
    <property type="component" value="Unassembled WGS sequence"/>
</dbReference>
<name>A0A183HYC0_9BILA</name>
<dbReference type="EMBL" id="UZAJ01039852">
    <property type="protein sequence ID" value="VDP11420.1"/>
    <property type="molecule type" value="Genomic_DNA"/>
</dbReference>
<protein>
    <submittedName>
        <fullName evidence="4">Secreted protein</fullName>
    </submittedName>
</protein>
<organism evidence="4">
    <name type="scientific">Onchocerca flexuosa</name>
    <dbReference type="NCBI Taxonomy" id="387005"/>
    <lineage>
        <taxon>Eukaryota</taxon>
        <taxon>Metazoa</taxon>
        <taxon>Ecdysozoa</taxon>
        <taxon>Nematoda</taxon>
        <taxon>Chromadorea</taxon>
        <taxon>Rhabditida</taxon>
        <taxon>Spirurina</taxon>
        <taxon>Spiruromorpha</taxon>
        <taxon>Filarioidea</taxon>
        <taxon>Onchocercidae</taxon>
        <taxon>Onchocerca</taxon>
    </lineage>
</organism>
<sequence>MSNRNFSRLFLTWSLNTIILAVKEMPHNCTFGDRINKVGRNAVHLHLSYQNPLILSFSVFCAERYINKLFV</sequence>
<evidence type="ECO:0000256" key="1">
    <source>
        <dbReference type="SAM" id="SignalP"/>
    </source>
</evidence>
<feature type="chain" id="PRO_5044552674" evidence="1">
    <location>
        <begin position="22"/>
        <end position="71"/>
    </location>
</feature>
<dbReference type="AlphaFoldDB" id="A0A183HYC0"/>
<accession>A0A183HYC0</accession>
<evidence type="ECO:0000313" key="4">
    <source>
        <dbReference type="WBParaSite" id="OFLC_0001248301-mRNA-1"/>
    </source>
</evidence>
<evidence type="ECO:0000313" key="3">
    <source>
        <dbReference type="Proteomes" id="UP000267606"/>
    </source>
</evidence>
<reference evidence="4" key="1">
    <citation type="submission" date="2016-06" db="UniProtKB">
        <authorList>
            <consortium name="WormBaseParasite"/>
        </authorList>
    </citation>
    <scope>IDENTIFICATION</scope>
</reference>
<proteinExistence type="predicted"/>
<keyword evidence="1" id="KW-0732">Signal</keyword>
<dbReference type="WBParaSite" id="OFLC_0001248301-mRNA-1">
    <property type="protein sequence ID" value="OFLC_0001248301-mRNA-1"/>
    <property type="gene ID" value="OFLC_0001248301"/>
</dbReference>
<evidence type="ECO:0000313" key="2">
    <source>
        <dbReference type="EMBL" id="VDP11420.1"/>
    </source>
</evidence>